<reference evidence="1 2" key="1">
    <citation type="journal article" date="2019" name="Emerg. Microbes Infect.">
        <title>Comprehensive subspecies identification of 175 nontuberculous mycobacteria species based on 7547 genomic profiles.</title>
        <authorList>
            <person name="Matsumoto Y."/>
            <person name="Kinjo T."/>
            <person name="Motooka D."/>
            <person name="Nabeya D."/>
            <person name="Jung N."/>
            <person name="Uechi K."/>
            <person name="Horii T."/>
            <person name="Iida T."/>
            <person name="Fujita J."/>
            <person name="Nakamura S."/>
        </authorList>
    </citation>
    <scope>NUCLEOTIDE SEQUENCE [LARGE SCALE GENOMIC DNA]</scope>
    <source>
        <strain evidence="1 2">JCM 13392</strain>
    </source>
</reference>
<keyword evidence="2" id="KW-1185">Reference proteome</keyword>
<evidence type="ECO:0008006" key="3">
    <source>
        <dbReference type="Google" id="ProtNLM"/>
    </source>
</evidence>
<sequence length="168" mass="18162">MNVLDAAVSKAKEIAAQALAHSAVEPRSQSITIGAPRAEVAELFADASRLSVIFGEVADVEETAPQRQRWTFTVVDDQQPVWECVVTVGESTVEFADLQPDSELRIVLHLRDAPQERGTEVIARVSTPAPGALAGPAIYTALYRARALLQTGEVPTIAQNPSHRRSPR</sequence>
<dbReference type="SUPFAM" id="SSF55961">
    <property type="entry name" value="Bet v1-like"/>
    <property type="match status" value="1"/>
</dbReference>
<dbReference type="EMBL" id="BLKT01000003">
    <property type="protein sequence ID" value="GFG58821.1"/>
    <property type="molecule type" value="Genomic_DNA"/>
</dbReference>
<accession>A0A7I9WM63</accession>
<protein>
    <recommendedName>
        <fullName evidence="3">Cyclase</fullName>
    </recommendedName>
</protein>
<proteinExistence type="predicted"/>
<gene>
    <name evidence="1" type="ORF">MMUR_29570</name>
</gene>
<dbReference type="InterPro" id="IPR023393">
    <property type="entry name" value="START-like_dom_sf"/>
</dbReference>
<name>A0A7I9WM63_9MYCO</name>
<organism evidence="1 2">
    <name type="scientific">Mycolicibacterium murale</name>
    <dbReference type="NCBI Taxonomy" id="182220"/>
    <lineage>
        <taxon>Bacteria</taxon>
        <taxon>Bacillati</taxon>
        <taxon>Actinomycetota</taxon>
        <taxon>Actinomycetes</taxon>
        <taxon>Mycobacteriales</taxon>
        <taxon>Mycobacteriaceae</taxon>
        <taxon>Mycolicibacterium</taxon>
    </lineage>
</organism>
<evidence type="ECO:0000313" key="1">
    <source>
        <dbReference type="EMBL" id="GFG58821.1"/>
    </source>
</evidence>
<dbReference type="Gene3D" id="3.30.530.20">
    <property type="match status" value="1"/>
</dbReference>
<dbReference type="AlphaFoldDB" id="A0A7I9WM63"/>
<evidence type="ECO:0000313" key="2">
    <source>
        <dbReference type="Proteomes" id="UP000465241"/>
    </source>
</evidence>
<dbReference type="RefSeq" id="WP_193489549.1">
    <property type="nucleotide sequence ID" value="NZ_BAAAMC010000008.1"/>
</dbReference>
<dbReference type="Proteomes" id="UP000465241">
    <property type="component" value="Unassembled WGS sequence"/>
</dbReference>
<comment type="caution">
    <text evidence="1">The sequence shown here is derived from an EMBL/GenBank/DDBJ whole genome shotgun (WGS) entry which is preliminary data.</text>
</comment>